<protein>
    <recommendedName>
        <fullName evidence="2">site-specific DNA-methyltransferase (adenine-specific)</fullName>
        <ecNumber evidence="2">2.1.1.72</ecNumber>
    </recommendedName>
</protein>
<evidence type="ECO:0000256" key="1">
    <source>
        <dbReference type="ARBA" id="ARBA00006594"/>
    </source>
</evidence>
<evidence type="ECO:0000256" key="8">
    <source>
        <dbReference type="SAM" id="Coils"/>
    </source>
</evidence>
<dbReference type="RefSeq" id="WP_146297567.1">
    <property type="nucleotide sequence ID" value="NZ_CP042328.1"/>
</dbReference>
<evidence type="ECO:0000256" key="4">
    <source>
        <dbReference type="ARBA" id="ARBA00022679"/>
    </source>
</evidence>
<dbReference type="GO" id="GO:0003677">
    <property type="term" value="F:DNA binding"/>
    <property type="evidence" value="ECO:0007669"/>
    <property type="project" value="InterPro"/>
</dbReference>
<keyword evidence="5" id="KW-0949">S-adenosyl-L-methionine</keyword>
<dbReference type="InterPro" id="IPR029063">
    <property type="entry name" value="SAM-dependent_MTases_sf"/>
</dbReference>
<keyword evidence="8" id="KW-0175">Coiled coil</keyword>
<dbReference type="Gene3D" id="3.40.50.150">
    <property type="entry name" value="Vaccinia Virus protein VP39"/>
    <property type="match status" value="1"/>
</dbReference>
<evidence type="ECO:0000259" key="9">
    <source>
        <dbReference type="Pfam" id="PF02384"/>
    </source>
</evidence>
<reference evidence="11 12" key="1">
    <citation type="submission" date="2019-08" db="EMBL/GenBank/DDBJ databases">
        <title>Carotenoids and Carotenoid Binding Proteins in the Halophilic Cyanobacterium Euhalothece sp. ZM00.</title>
        <authorList>
            <person name="Cho S.M."/>
            <person name="Song J.Y."/>
            <person name="Park Y.-I."/>
        </authorList>
    </citation>
    <scope>NUCLEOTIDE SEQUENCE [LARGE SCALE GENOMIC DNA]</scope>
    <source>
        <strain evidence="11 12">Z-M001</strain>
        <plasmid evidence="12">peu2</plasmid>
    </source>
</reference>
<dbReference type="EMBL" id="CP042328">
    <property type="protein sequence ID" value="QDZ41641.1"/>
    <property type="molecule type" value="Genomic_DNA"/>
</dbReference>
<dbReference type="OrthoDB" id="467945at2"/>
<evidence type="ECO:0000259" key="10">
    <source>
        <dbReference type="Pfam" id="PF12161"/>
    </source>
</evidence>
<keyword evidence="12" id="KW-1185">Reference proteome</keyword>
<dbReference type="Pfam" id="PF02384">
    <property type="entry name" value="N6_Mtase"/>
    <property type="match status" value="1"/>
</dbReference>
<dbReference type="KEGG" id="enn:FRE64_16845"/>
<dbReference type="GO" id="GO:0009307">
    <property type="term" value="P:DNA restriction-modification system"/>
    <property type="evidence" value="ECO:0007669"/>
    <property type="project" value="UniProtKB-KW"/>
</dbReference>
<dbReference type="Proteomes" id="UP000318453">
    <property type="component" value="Plasmid pEu2"/>
</dbReference>
<dbReference type="InterPro" id="IPR051537">
    <property type="entry name" value="DNA_Adenine_Mtase"/>
</dbReference>
<dbReference type="InterPro" id="IPR003356">
    <property type="entry name" value="DNA_methylase_A-5"/>
</dbReference>
<dbReference type="Pfam" id="PF12161">
    <property type="entry name" value="HsdM_N"/>
    <property type="match status" value="1"/>
</dbReference>
<sequence length="801" mass="91853">MPIKKSELYSHIWKSCDELRGGMDASQYKDYVLVLLFVKYVSDKYSGLDEDDADVIIPKGGSFQDIVALKHNPEIGDQINQVISKLAEENELKGIIDVADFNDENKLGKGKEMQDRLSNLVAIFEHNSLSFGKNQADDDDLLGDAYEYLMRNFATQSGKSKGQFYTPAEVSRVIAQVISIEKAQSQDETIYDPTCGSGSLLLRAVDQSELKLTIYGQEMDNATRALAKMNMILHGHPDAEIIQGNTLANPHWRDEDGSLKRFNFAVANPPFSAKSWMNGFDPNNDEFRRFQGYEIPPAKNGDYAFLLHLLSSLNSTGKGAIILPHGVLFRGHTEANIRQKLIQQGVIKGIIGLPPNLFYGTGIPACIIVLDKENANQRDRVFMIDASRGYIKDGNKNRLREQDIRKIVDVFNQQQTIPQYSRLVPIEEIANNDYNLNLPRYIDTQETEDIQDIEAHWKGGIPKADIEALEDYWEIYPSLKQELFEPLRSGYLQIKIPPDEVKKYVFEHPEFTSYANAIADIFNQWWDQNVSNLKGIQQGDNPKAVINPLAESLLNAFENRNLIDKYDIYQHLMDYWLETMRDDVYILAEDGWVAELTEVTNNKGKVTDYTCELIPKELMINRYFPEEKENIESLEAQKEDITRQQEEIEEEYGGEDGLLEEVTSDAGKVTKTNINNRIKEIKNDPDFADELTVIKDYLALIDQSAKLDKQVKEAEKRLNEQVIKKYQELTPEEVKTLVVDDKWIPRLWESLRSEMERISQRLAQRIQDLAKRYDEPLPQLEKEAEELQQKVESHIQLMMDA</sequence>
<evidence type="ECO:0000256" key="2">
    <source>
        <dbReference type="ARBA" id="ARBA00011900"/>
    </source>
</evidence>
<dbReference type="NCBIfam" id="TIGR00497">
    <property type="entry name" value="hsdM"/>
    <property type="match status" value="1"/>
</dbReference>
<dbReference type="AlphaFoldDB" id="A0A5B8NT04"/>
<geneLocation type="plasmid" evidence="12">
    <name>peu2</name>
</geneLocation>
<evidence type="ECO:0000256" key="7">
    <source>
        <dbReference type="ARBA" id="ARBA00047942"/>
    </source>
</evidence>
<dbReference type="Gene3D" id="1.20.1260.30">
    <property type="match status" value="2"/>
</dbReference>
<feature type="coiled-coil region" evidence="8">
    <location>
        <begin position="624"/>
        <end position="651"/>
    </location>
</feature>
<dbReference type="InterPro" id="IPR038333">
    <property type="entry name" value="T1MK-like_N_sf"/>
</dbReference>
<dbReference type="PANTHER" id="PTHR42933">
    <property type="entry name" value="SLR6095 PROTEIN"/>
    <property type="match status" value="1"/>
</dbReference>
<keyword evidence="3 11" id="KW-0489">Methyltransferase</keyword>
<dbReference type="InterPro" id="IPR022749">
    <property type="entry name" value="D12N6_MeTrfase_N"/>
</dbReference>
<comment type="catalytic activity">
    <reaction evidence="7">
        <text>a 2'-deoxyadenosine in DNA + S-adenosyl-L-methionine = an N(6)-methyl-2'-deoxyadenosine in DNA + S-adenosyl-L-homocysteine + H(+)</text>
        <dbReference type="Rhea" id="RHEA:15197"/>
        <dbReference type="Rhea" id="RHEA-COMP:12418"/>
        <dbReference type="Rhea" id="RHEA-COMP:12419"/>
        <dbReference type="ChEBI" id="CHEBI:15378"/>
        <dbReference type="ChEBI" id="CHEBI:57856"/>
        <dbReference type="ChEBI" id="CHEBI:59789"/>
        <dbReference type="ChEBI" id="CHEBI:90615"/>
        <dbReference type="ChEBI" id="CHEBI:90616"/>
        <dbReference type="EC" id="2.1.1.72"/>
    </reaction>
</comment>
<evidence type="ECO:0000256" key="3">
    <source>
        <dbReference type="ARBA" id="ARBA00022603"/>
    </source>
</evidence>
<feature type="domain" description="N6 adenine-specific DNA methyltransferase N-terminal" evidence="10">
    <location>
        <begin position="10"/>
        <end position="124"/>
    </location>
</feature>
<organism evidence="11 12">
    <name type="scientific">Euhalothece natronophila Z-M001</name>
    <dbReference type="NCBI Taxonomy" id="522448"/>
    <lineage>
        <taxon>Bacteria</taxon>
        <taxon>Bacillati</taxon>
        <taxon>Cyanobacteriota</taxon>
        <taxon>Cyanophyceae</taxon>
        <taxon>Oscillatoriophycideae</taxon>
        <taxon>Chroococcales</taxon>
        <taxon>Halothecacae</taxon>
        <taxon>Halothece cluster</taxon>
        <taxon>Euhalothece</taxon>
    </lineage>
</organism>
<evidence type="ECO:0000256" key="5">
    <source>
        <dbReference type="ARBA" id="ARBA00022691"/>
    </source>
</evidence>
<dbReference type="GO" id="GO:0009007">
    <property type="term" value="F:site-specific DNA-methyltransferase (adenine-specific) activity"/>
    <property type="evidence" value="ECO:0007669"/>
    <property type="project" value="UniProtKB-EC"/>
</dbReference>
<evidence type="ECO:0000256" key="6">
    <source>
        <dbReference type="ARBA" id="ARBA00022747"/>
    </source>
</evidence>
<feature type="domain" description="DNA methylase adenine-specific" evidence="9">
    <location>
        <begin position="138"/>
        <end position="449"/>
    </location>
</feature>
<keyword evidence="11" id="KW-0614">Plasmid</keyword>
<gene>
    <name evidence="11" type="ORF">FRE64_16845</name>
</gene>
<dbReference type="InterPro" id="IPR004546">
    <property type="entry name" value="Restrct_endonuc_T1M"/>
</dbReference>
<dbReference type="PANTHER" id="PTHR42933:SF3">
    <property type="entry name" value="TYPE I RESTRICTION ENZYME MJAVIII METHYLASE SUBUNIT"/>
    <property type="match status" value="1"/>
</dbReference>
<name>A0A5B8NT04_9CHRO</name>
<evidence type="ECO:0000313" key="11">
    <source>
        <dbReference type="EMBL" id="QDZ41641.1"/>
    </source>
</evidence>
<feature type="coiled-coil region" evidence="8">
    <location>
        <begin position="697"/>
        <end position="724"/>
    </location>
</feature>
<accession>A0A5B8NT04</accession>
<proteinExistence type="inferred from homology"/>
<evidence type="ECO:0000313" key="12">
    <source>
        <dbReference type="Proteomes" id="UP000318453"/>
    </source>
</evidence>
<keyword evidence="4 11" id="KW-0808">Transferase</keyword>
<dbReference type="SUPFAM" id="SSF53335">
    <property type="entry name" value="S-adenosyl-L-methionine-dependent methyltransferases"/>
    <property type="match status" value="1"/>
</dbReference>
<keyword evidence="6" id="KW-0680">Restriction system</keyword>
<dbReference type="REBASE" id="358775">
    <property type="entry name" value="M.EnaZM001ORF16845P"/>
</dbReference>
<feature type="coiled-coil region" evidence="8">
    <location>
        <begin position="752"/>
        <end position="797"/>
    </location>
</feature>
<dbReference type="PRINTS" id="PR00507">
    <property type="entry name" value="N12N6MTFRASE"/>
</dbReference>
<dbReference type="EC" id="2.1.1.72" evidence="2"/>
<comment type="similarity">
    <text evidence="1">Belongs to the N(4)/N(6)-methyltransferase family.</text>
</comment>
<dbReference type="GO" id="GO:0032259">
    <property type="term" value="P:methylation"/>
    <property type="evidence" value="ECO:0007669"/>
    <property type="project" value="UniProtKB-KW"/>
</dbReference>
<dbReference type="GO" id="GO:0008170">
    <property type="term" value="F:N-methyltransferase activity"/>
    <property type="evidence" value="ECO:0007669"/>
    <property type="project" value="InterPro"/>
</dbReference>